<organism evidence="1 2">
    <name type="scientific">Diphasiastrum complanatum</name>
    <name type="common">Issler's clubmoss</name>
    <name type="synonym">Lycopodium complanatum</name>
    <dbReference type="NCBI Taxonomy" id="34168"/>
    <lineage>
        <taxon>Eukaryota</taxon>
        <taxon>Viridiplantae</taxon>
        <taxon>Streptophyta</taxon>
        <taxon>Embryophyta</taxon>
        <taxon>Tracheophyta</taxon>
        <taxon>Lycopodiopsida</taxon>
        <taxon>Lycopodiales</taxon>
        <taxon>Lycopodiaceae</taxon>
        <taxon>Lycopodioideae</taxon>
        <taxon>Diphasiastrum</taxon>
    </lineage>
</organism>
<name>A0ACC2C827_DIPCM</name>
<evidence type="ECO:0000313" key="2">
    <source>
        <dbReference type="Proteomes" id="UP001162992"/>
    </source>
</evidence>
<protein>
    <submittedName>
        <fullName evidence="1">Uncharacterized protein</fullName>
    </submittedName>
</protein>
<dbReference type="EMBL" id="CM055102">
    <property type="protein sequence ID" value="KAJ7538181.1"/>
    <property type="molecule type" value="Genomic_DNA"/>
</dbReference>
<comment type="caution">
    <text evidence="1">The sequence shown here is derived from an EMBL/GenBank/DDBJ whole genome shotgun (WGS) entry which is preliminary data.</text>
</comment>
<accession>A0ACC2C827</accession>
<reference evidence="2" key="1">
    <citation type="journal article" date="2024" name="Proc. Natl. Acad. Sci. U.S.A.">
        <title>Extraordinary preservation of gene collinearity over three hundred million years revealed in homosporous lycophytes.</title>
        <authorList>
            <person name="Li C."/>
            <person name="Wickell D."/>
            <person name="Kuo L.Y."/>
            <person name="Chen X."/>
            <person name="Nie B."/>
            <person name="Liao X."/>
            <person name="Peng D."/>
            <person name="Ji J."/>
            <person name="Jenkins J."/>
            <person name="Williams M."/>
            <person name="Shu S."/>
            <person name="Plott C."/>
            <person name="Barry K."/>
            <person name="Rajasekar S."/>
            <person name="Grimwood J."/>
            <person name="Han X."/>
            <person name="Sun S."/>
            <person name="Hou Z."/>
            <person name="He W."/>
            <person name="Dai G."/>
            <person name="Sun C."/>
            <person name="Schmutz J."/>
            <person name="Leebens-Mack J.H."/>
            <person name="Li F.W."/>
            <person name="Wang L."/>
        </authorList>
    </citation>
    <scope>NUCLEOTIDE SEQUENCE [LARGE SCALE GENOMIC DNA]</scope>
    <source>
        <strain evidence="2">cv. PW_Plant_1</strain>
    </source>
</reference>
<evidence type="ECO:0000313" key="1">
    <source>
        <dbReference type="EMBL" id="KAJ7538181.1"/>
    </source>
</evidence>
<proteinExistence type="predicted"/>
<dbReference type="Proteomes" id="UP001162992">
    <property type="component" value="Chromosome 11"/>
</dbReference>
<gene>
    <name evidence="1" type="ORF">O6H91_11G037200</name>
</gene>
<sequence>MTTESPMRMLSGGGMTGGIGALNDSLIAGGGSGLGSSTTREAQELNYLLRDRSRFENVLGSRNVSMSRSESAPPSVEGSLAAMGGLFTRHPTGPGDLSRVNKIGAGSDAADVFESEHELRSDPSYLAYYYSHINLNPRLPPPLISWENWRLAQRLQSGFPLGSAKDKRNLRSLDDSNSKSLFSSQSLLPTHKEEPEHFEELESLVRNSSGEWAEGGNDGLIGLSTGGFGPRPKSLVDLIQEDFPRTPSPIYNLSRPSSRAANEDGVDTSAVSDAQLAHLREMAAGFGSRSTTPVPGGVQVLNDHYDSSHSTMVASDFTSAAGLGSRSATPTPSTTQLFAGSSTTGPLLPNAKIRTSDLPLVSTRSVSPALLSLGEALANVHLGNTETKNGPYNAVSAAASAAELAALHGLNISDSQGTSLQEKREHMQQTLHEEVEQKKHQKNYQQHHRHPQSQLAQAQAQAAQSQAYSEALQQQLFSGLDQGYHGQVNFGVPNMTSQAQAAGANMYAAAAAAAAMSYIAAGNPYYQNLHTTPVYAPHYGLGAYSLNPAVLPPMLPGYPSPGGLPMAFDGAAAAAAAVAASMGARGTVPGGSTSVVGTGVDLQQFYKYAGQVGTGIPSTIQDAIYMQYMQRAAEDVRAAAALNDSTVMRGLAQGSHADSMDLQNAQTISYSPEQKSLYSRSGSLGVPLANKGGSVSPYYGSPPAVSLLLPYANSSVTSPVLPGSPVGPGSLPMKRDDRSLRLSSGASRAGTAGPAYSGWHPQRNTDSGDEIHASLLLEEFKNSKSRRFELGEITGHVVEFSADQHGSRFIQQKLETATSDEKSMVFEEVLPRALTLMTDVFGNYVIQKFFEHGTSEQRRQLADQLVGHVLALSLQMYGCRVIQKALEVVDVDQQTRLVSELDGHVMRCVRDQNGNHVIQKCIECVPADKIQFIISAFYCQVVILSTHPYGCRVIQRVLEHCTDEQKQTGIMEEILRATCNLAQDQYGNYVVQHVLEHGRPHERSEIITKLAGQIVQMSQHKFASNVVEKCLEFGGPAERQILINEMLGHTDENEPLQAMMKDQFANYVVQKVLETCDEQQREILLSRIRVHLHGLKKYTYGKHIVARVEKLIAAGERRSAAHLAQTLS</sequence>
<keyword evidence="2" id="KW-1185">Reference proteome</keyword>